<dbReference type="Gene3D" id="3.30.1380.10">
    <property type="match status" value="1"/>
</dbReference>
<dbReference type="InterPro" id="IPR000755">
    <property type="entry name" value="A_A_dipeptidase"/>
</dbReference>
<sequence>MRRAFFQLVVKGLLKSSMSEQGFRDLSEEWWHYTLVDEPYPDTYFDVPVR</sequence>
<dbReference type="GO" id="GO:0006508">
    <property type="term" value="P:proteolysis"/>
    <property type="evidence" value="ECO:0007669"/>
    <property type="project" value="UniProtKB-KW"/>
</dbReference>
<protein>
    <submittedName>
        <fullName evidence="9">D-alanyl-D-alanine dipeptidase</fullName>
    </submittedName>
</protein>
<keyword evidence="6" id="KW-0224">Dipeptidase</keyword>
<organism evidence="9 10">
    <name type="scientific">Thiocapsa roseopersicina</name>
    <dbReference type="NCBI Taxonomy" id="1058"/>
    <lineage>
        <taxon>Bacteria</taxon>
        <taxon>Pseudomonadati</taxon>
        <taxon>Pseudomonadota</taxon>
        <taxon>Gammaproteobacteria</taxon>
        <taxon>Chromatiales</taxon>
        <taxon>Chromatiaceae</taxon>
        <taxon>Thiocapsa</taxon>
    </lineage>
</organism>
<evidence type="ECO:0000256" key="6">
    <source>
        <dbReference type="ARBA" id="ARBA00022997"/>
    </source>
</evidence>
<dbReference type="AlphaFoldDB" id="A0A1H2RS45"/>
<keyword evidence="3" id="KW-0479">Metal-binding</keyword>
<evidence type="ECO:0000313" key="10">
    <source>
        <dbReference type="Proteomes" id="UP000198816"/>
    </source>
</evidence>
<dbReference type="SUPFAM" id="SSF55166">
    <property type="entry name" value="Hedgehog/DD-peptidase"/>
    <property type="match status" value="1"/>
</dbReference>
<dbReference type="EMBL" id="FNNZ01000002">
    <property type="protein sequence ID" value="SDW22292.1"/>
    <property type="molecule type" value="Genomic_DNA"/>
</dbReference>
<keyword evidence="4" id="KW-0378">Hydrolase</keyword>
<evidence type="ECO:0000256" key="3">
    <source>
        <dbReference type="ARBA" id="ARBA00022723"/>
    </source>
</evidence>
<dbReference type="Proteomes" id="UP000198816">
    <property type="component" value="Unassembled WGS sequence"/>
</dbReference>
<evidence type="ECO:0000256" key="8">
    <source>
        <dbReference type="ARBA" id="ARBA00023316"/>
    </source>
</evidence>
<dbReference type="Pfam" id="PF01427">
    <property type="entry name" value="Peptidase_M15"/>
    <property type="match status" value="1"/>
</dbReference>
<comment type="catalytic activity">
    <reaction evidence="1">
        <text>D-alanyl-D-alanine + H2O = 2 D-alanine</text>
        <dbReference type="Rhea" id="RHEA:20661"/>
        <dbReference type="ChEBI" id="CHEBI:15377"/>
        <dbReference type="ChEBI" id="CHEBI:57416"/>
        <dbReference type="ChEBI" id="CHEBI:57822"/>
        <dbReference type="EC" id="3.4.13.22"/>
    </reaction>
</comment>
<keyword evidence="2" id="KW-0645">Protease</keyword>
<dbReference type="InterPro" id="IPR009045">
    <property type="entry name" value="Zn_M74/Hedgehog-like"/>
</dbReference>
<dbReference type="RefSeq" id="WP_139191852.1">
    <property type="nucleotide sequence ID" value="NZ_FNNZ01000002.1"/>
</dbReference>
<dbReference type="GO" id="GO:0046872">
    <property type="term" value="F:metal ion binding"/>
    <property type="evidence" value="ECO:0007669"/>
    <property type="project" value="UniProtKB-KW"/>
</dbReference>
<gene>
    <name evidence="9" type="ORF">SAMN05421783_102154</name>
</gene>
<accession>A0A1H2RS45</accession>
<keyword evidence="8" id="KW-0961">Cell wall biogenesis/degradation</keyword>
<evidence type="ECO:0000313" key="9">
    <source>
        <dbReference type="EMBL" id="SDW22292.1"/>
    </source>
</evidence>
<evidence type="ECO:0000256" key="5">
    <source>
        <dbReference type="ARBA" id="ARBA00022833"/>
    </source>
</evidence>
<keyword evidence="5" id="KW-0862">Zinc</keyword>
<dbReference type="GO" id="GO:0008237">
    <property type="term" value="F:metallopeptidase activity"/>
    <property type="evidence" value="ECO:0007669"/>
    <property type="project" value="UniProtKB-KW"/>
</dbReference>
<dbReference type="GO" id="GO:0071555">
    <property type="term" value="P:cell wall organization"/>
    <property type="evidence" value="ECO:0007669"/>
    <property type="project" value="UniProtKB-KW"/>
</dbReference>
<evidence type="ECO:0000256" key="7">
    <source>
        <dbReference type="ARBA" id="ARBA00023049"/>
    </source>
</evidence>
<keyword evidence="7" id="KW-0482">Metalloprotease</keyword>
<keyword evidence="10" id="KW-1185">Reference proteome</keyword>
<evidence type="ECO:0000256" key="1">
    <source>
        <dbReference type="ARBA" id="ARBA00001362"/>
    </source>
</evidence>
<reference evidence="10" key="1">
    <citation type="submission" date="2016-10" db="EMBL/GenBank/DDBJ databases">
        <authorList>
            <person name="Varghese N."/>
            <person name="Submissions S."/>
        </authorList>
    </citation>
    <scope>NUCLEOTIDE SEQUENCE [LARGE SCALE GENOMIC DNA]</scope>
    <source>
        <strain evidence="10">DSM 217</strain>
    </source>
</reference>
<name>A0A1H2RS45_THIRO</name>
<dbReference type="STRING" id="1058.SAMN05421783_102154"/>
<dbReference type="GO" id="GO:0160237">
    <property type="term" value="F:D-Ala-D-Ala dipeptidase activity"/>
    <property type="evidence" value="ECO:0007669"/>
    <property type="project" value="UniProtKB-EC"/>
</dbReference>
<evidence type="ECO:0000256" key="2">
    <source>
        <dbReference type="ARBA" id="ARBA00022670"/>
    </source>
</evidence>
<proteinExistence type="predicted"/>
<dbReference type="OrthoDB" id="9801430at2"/>
<evidence type="ECO:0000256" key="4">
    <source>
        <dbReference type="ARBA" id="ARBA00022801"/>
    </source>
</evidence>